<organism evidence="1 2">
    <name type="scientific">Candidatus Roizmanbacteria bacterium RIFCSPHIGHO2_02_FULL_39_9</name>
    <dbReference type="NCBI Taxonomy" id="1802040"/>
    <lineage>
        <taxon>Bacteria</taxon>
        <taxon>Candidatus Roizmaniibacteriota</taxon>
    </lineage>
</organism>
<proteinExistence type="predicted"/>
<dbReference type="Proteomes" id="UP000178597">
    <property type="component" value="Unassembled WGS sequence"/>
</dbReference>
<sequence>MEAPKVGFYYHPQLVDEKRVRRAHELGKPPPPTDLSLARTAHTYGYPKIYSLDHRRTEWDDTDPDAVRLQLKLIEDMGADFIAINSFAGYKSGKPYVESEKALEVISQEIQHTSKLKFYTTMCMRLQRAVLPIDEPGQDEPNRYFDLSLDTLNYMMEYSAQHWDNPHYLHVNNKPVVGIYGLTSNAVNNITYSLPQIVSPAIGTWMKATGQIKFKKNPYLIGIVDVPLMVPILEQRGFDLITTMCGLPDFFNDDYFLPDMTDIFPNKKPVPEEYSELLRKRSAELSLFAQVIKGGEHACHVIGSISLGWNTRARAAHPDNYDFTGYPYSPFVKDPTPEDLHRAFLAMGLYIHAVARLRFPYQYTDPLVHVFAFNEFSEALSPIPRVKDDGGIDTALSATLTKEFAQLKQVF</sequence>
<reference evidence="1 2" key="1">
    <citation type="journal article" date="2016" name="Nat. Commun.">
        <title>Thousands of microbial genomes shed light on interconnected biogeochemical processes in an aquifer system.</title>
        <authorList>
            <person name="Anantharaman K."/>
            <person name="Brown C.T."/>
            <person name="Hug L.A."/>
            <person name="Sharon I."/>
            <person name="Castelle C.J."/>
            <person name="Probst A.J."/>
            <person name="Thomas B.C."/>
            <person name="Singh A."/>
            <person name="Wilkins M.J."/>
            <person name="Karaoz U."/>
            <person name="Brodie E.L."/>
            <person name="Williams K.H."/>
            <person name="Hubbard S.S."/>
            <person name="Banfield J.F."/>
        </authorList>
    </citation>
    <scope>NUCLEOTIDE SEQUENCE [LARGE SCALE GENOMIC DNA]</scope>
</reference>
<evidence type="ECO:0000313" key="1">
    <source>
        <dbReference type="EMBL" id="OGK25744.1"/>
    </source>
</evidence>
<accession>A0A1F7H486</accession>
<evidence type="ECO:0000313" key="2">
    <source>
        <dbReference type="Proteomes" id="UP000178597"/>
    </source>
</evidence>
<dbReference type="Gene3D" id="3.20.20.80">
    <property type="entry name" value="Glycosidases"/>
    <property type="match status" value="1"/>
</dbReference>
<comment type="caution">
    <text evidence="1">The sequence shown here is derived from an EMBL/GenBank/DDBJ whole genome shotgun (WGS) entry which is preliminary data.</text>
</comment>
<dbReference type="STRING" id="1802040.A3C28_00220"/>
<dbReference type="EMBL" id="MFZP01000060">
    <property type="protein sequence ID" value="OGK25744.1"/>
    <property type="molecule type" value="Genomic_DNA"/>
</dbReference>
<dbReference type="AlphaFoldDB" id="A0A1F7H486"/>
<gene>
    <name evidence="1" type="ORF">A3C28_00220</name>
</gene>
<name>A0A1F7H486_9BACT</name>
<protein>
    <submittedName>
        <fullName evidence="1">Uncharacterized protein</fullName>
    </submittedName>
</protein>